<proteinExistence type="inferred from homology"/>
<dbReference type="InterPro" id="IPR008969">
    <property type="entry name" value="CarboxyPept-like_regulatory"/>
</dbReference>
<dbReference type="InterPro" id="IPR023997">
    <property type="entry name" value="TonB-dep_OMP_SusC/RagA_CS"/>
</dbReference>
<evidence type="ECO:0000259" key="9">
    <source>
        <dbReference type="Pfam" id="PF07715"/>
    </source>
</evidence>
<name>A0AAW6M5D1_9BACE</name>
<evidence type="ECO:0000256" key="4">
    <source>
        <dbReference type="ARBA" id="ARBA00022692"/>
    </source>
</evidence>
<dbReference type="SUPFAM" id="SSF49464">
    <property type="entry name" value="Carboxypeptidase regulatory domain-like"/>
    <property type="match status" value="1"/>
</dbReference>
<comment type="similarity">
    <text evidence="8">Belongs to the TonB-dependent receptor family.</text>
</comment>
<evidence type="ECO:0000256" key="7">
    <source>
        <dbReference type="ARBA" id="ARBA00023237"/>
    </source>
</evidence>
<keyword evidence="5" id="KW-0732">Signal</keyword>
<dbReference type="NCBIfam" id="TIGR04057">
    <property type="entry name" value="SusC_RagA_signa"/>
    <property type="match status" value="1"/>
</dbReference>
<dbReference type="InterPro" id="IPR023996">
    <property type="entry name" value="TonB-dep_OMP_SusC/RagA"/>
</dbReference>
<dbReference type="Gene3D" id="2.170.130.10">
    <property type="entry name" value="TonB-dependent receptor, plug domain"/>
    <property type="match status" value="1"/>
</dbReference>
<dbReference type="Proteomes" id="UP001221924">
    <property type="component" value="Unassembled WGS sequence"/>
</dbReference>
<keyword evidence="2 8" id="KW-0813">Transport</keyword>
<dbReference type="GO" id="GO:0009279">
    <property type="term" value="C:cell outer membrane"/>
    <property type="evidence" value="ECO:0007669"/>
    <property type="project" value="UniProtKB-SubCell"/>
</dbReference>
<dbReference type="GO" id="GO:0015344">
    <property type="term" value="F:siderophore uptake transmembrane transporter activity"/>
    <property type="evidence" value="ECO:0007669"/>
    <property type="project" value="TreeGrafter"/>
</dbReference>
<dbReference type="Gene3D" id="2.40.170.20">
    <property type="entry name" value="TonB-dependent receptor, beta-barrel domain"/>
    <property type="match status" value="1"/>
</dbReference>
<dbReference type="AlphaFoldDB" id="A0AAW6M5D1"/>
<keyword evidence="6 8" id="KW-0472">Membrane</keyword>
<evidence type="ECO:0000256" key="5">
    <source>
        <dbReference type="ARBA" id="ARBA00022729"/>
    </source>
</evidence>
<protein>
    <submittedName>
        <fullName evidence="10">SusC/RagA family TonB-linked outer membrane protein</fullName>
    </submittedName>
</protein>
<dbReference type="InterPro" id="IPR036942">
    <property type="entry name" value="Beta-barrel_TonB_sf"/>
</dbReference>
<comment type="caution">
    <text evidence="10">The sequence shown here is derived from an EMBL/GenBank/DDBJ whole genome shotgun (WGS) entry which is preliminary data.</text>
</comment>
<evidence type="ECO:0000256" key="3">
    <source>
        <dbReference type="ARBA" id="ARBA00022452"/>
    </source>
</evidence>
<dbReference type="PANTHER" id="PTHR30069">
    <property type="entry name" value="TONB-DEPENDENT OUTER MEMBRANE RECEPTOR"/>
    <property type="match status" value="1"/>
</dbReference>
<keyword evidence="4 8" id="KW-0812">Transmembrane</keyword>
<evidence type="ECO:0000313" key="11">
    <source>
        <dbReference type="Proteomes" id="UP001221924"/>
    </source>
</evidence>
<dbReference type="GO" id="GO:0044718">
    <property type="term" value="P:siderophore transmembrane transport"/>
    <property type="evidence" value="ECO:0007669"/>
    <property type="project" value="TreeGrafter"/>
</dbReference>
<dbReference type="InterPro" id="IPR039426">
    <property type="entry name" value="TonB-dep_rcpt-like"/>
</dbReference>
<evidence type="ECO:0000256" key="8">
    <source>
        <dbReference type="PROSITE-ProRule" id="PRU01360"/>
    </source>
</evidence>
<reference evidence="10" key="1">
    <citation type="submission" date="2023-03" db="EMBL/GenBank/DDBJ databases">
        <title>DFI Biobank Strains.</title>
        <authorList>
            <person name="Mostad J."/>
            <person name="Paddock L."/>
            <person name="Medina S."/>
            <person name="Waligurski E."/>
            <person name="Barat B."/>
            <person name="Smith R."/>
            <person name="Burgo V."/>
            <person name="Metcalfe C."/>
            <person name="Woodson C."/>
            <person name="Sundararajan A."/>
            <person name="Ramaswamy R."/>
            <person name="Lin H."/>
            <person name="Pamer E.G."/>
        </authorList>
    </citation>
    <scope>NUCLEOTIDE SEQUENCE</scope>
    <source>
        <strain evidence="10">DFI.9.5</strain>
    </source>
</reference>
<accession>A0AAW6M5D1</accession>
<dbReference type="EMBL" id="JARFID010000046">
    <property type="protein sequence ID" value="MDE8697409.1"/>
    <property type="molecule type" value="Genomic_DNA"/>
</dbReference>
<dbReference type="InterPro" id="IPR037066">
    <property type="entry name" value="Plug_dom_sf"/>
</dbReference>
<dbReference type="NCBIfam" id="TIGR04056">
    <property type="entry name" value="OMP_RagA_SusC"/>
    <property type="match status" value="1"/>
</dbReference>
<gene>
    <name evidence="10" type="ORF">PZH42_25240</name>
</gene>
<dbReference type="Pfam" id="PF07715">
    <property type="entry name" value="Plug"/>
    <property type="match status" value="1"/>
</dbReference>
<dbReference type="SUPFAM" id="SSF56935">
    <property type="entry name" value="Porins"/>
    <property type="match status" value="1"/>
</dbReference>
<evidence type="ECO:0000256" key="2">
    <source>
        <dbReference type="ARBA" id="ARBA00022448"/>
    </source>
</evidence>
<dbReference type="PROSITE" id="PS52016">
    <property type="entry name" value="TONB_DEPENDENT_REC_3"/>
    <property type="match status" value="1"/>
</dbReference>
<evidence type="ECO:0000256" key="6">
    <source>
        <dbReference type="ARBA" id="ARBA00023136"/>
    </source>
</evidence>
<comment type="subcellular location">
    <subcellularLocation>
        <location evidence="1 8">Cell outer membrane</location>
        <topology evidence="1 8">Multi-pass membrane protein</topology>
    </subcellularLocation>
</comment>
<keyword evidence="3 8" id="KW-1134">Transmembrane beta strand</keyword>
<dbReference type="PANTHER" id="PTHR30069:SF29">
    <property type="entry name" value="HEMOGLOBIN AND HEMOGLOBIN-HAPTOGLOBIN-BINDING PROTEIN 1-RELATED"/>
    <property type="match status" value="1"/>
</dbReference>
<keyword evidence="7 8" id="KW-0998">Cell outer membrane</keyword>
<feature type="domain" description="TonB-dependent receptor plug" evidence="9">
    <location>
        <begin position="142"/>
        <end position="259"/>
    </location>
</feature>
<dbReference type="Gene3D" id="2.60.40.1120">
    <property type="entry name" value="Carboxypeptidase-like, regulatory domain"/>
    <property type="match status" value="1"/>
</dbReference>
<sequence length="1163" mass="128025">MKKEEIFSGKTQGKYLSAAKIICFSFLFSIPVAAFAESVVEVPAVSVVQQQGIVKGTVVDEQGETVIGANIKVVGTTVGAITDLNGMFSVNAPVGAKLEISFIGYVTQVVTVPVSRSLKVILKEDSELLDEVVVVGYGTQRVKDLTGAATNVKMEDIPDLPGTSILDALSGQVVGLSVTQSDGRPGSTGSFKVRQPMSFDDAGNFNQPLIVIDDIVQVDENGEPSMTAFNMLNQSEIESMTVLKDASAAVYGSRASAGVILVKTKRGSVGAPKISYSGKLDFADAVSHPKTMNAYELGIFTNRLFDQTDMVKGNQDNLIYKYSDAELKALKGLNYNWLDEAWHSSLSHRHSLTVNGGSEKVTFFAGINYQEQDTNLGDVQDYSKWTFRAGGNVKVASGLNLSASIAGYNSSKVGNNIQTNVGAGPWGNQIASRDYAMLNHMPNYIPWETSIYDEASGETKNYFVSPWGGPKLLNTQVDSKVSGYPVWNYFAEEASKSRSYNDANGYNANFSLTYDVPFIKGLSLKGTYAVSFNNSHSEIVGDYLHLARAGNTNEVGMHLLGDYTTWNFINLGDPDGTLLKNKPTVKYGKNTSKSEQLNFAISYSRVFGKHDVSATAVVERAESEGDELLQMYGGIGMSYGGTSATAGTLITDAEGTHYKKYESGSLSYIGRASYKYDNRYLAQFVFRSDASTKFAPENYWGFFPTGSLGWVASEEKFFKNSALGKIFDFMKVRYSLGKTGKDNVDAWQWMQIYNINPTGGMGFGSIGGQFTGGAVINGTVNRDIKWDTTIKQNVGLDMNVLNNRLSVTADFYYDKTKDLIMFISSEEEPIYIGAKLPSVNYGKKDAWGFELSVRWSDEIKQSLLPSWGSIKYSVGMDYGISWNKTVLGKDAIFDYPGYVANMTDLTGYRGMGSEYGFRTWKHTSSGDGILRNQADIDNYWNYLTELAEAAGVSPNFLGITSKEKMYPGMLVYEDIAGDIDTKNKTIAGPNGVISKDHGEDYVKLADNRQHGINTKLRLQWGNFSWSAQIATSWGGFLDYRGTQAKADNFIWSQFSYVNDMFDVIDNPNGCYPIMAAGNAYGETSDFWQVSSFRMYVRNMTFAYSVPKSLLKKVNIDALSINLTGNNLWDFHNPYPDHFVNRYDGIKTGYPTLRTWSLGLNLTF</sequence>
<evidence type="ECO:0000256" key="1">
    <source>
        <dbReference type="ARBA" id="ARBA00004571"/>
    </source>
</evidence>
<dbReference type="InterPro" id="IPR012910">
    <property type="entry name" value="Plug_dom"/>
</dbReference>
<organism evidence="10 11">
    <name type="scientific">Bacteroides cellulosilyticus</name>
    <dbReference type="NCBI Taxonomy" id="246787"/>
    <lineage>
        <taxon>Bacteria</taxon>
        <taxon>Pseudomonadati</taxon>
        <taxon>Bacteroidota</taxon>
        <taxon>Bacteroidia</taxon>
        <taxon>Bacteroidales</taxon>
        <taxon>Bacteroidaceae</taxon>
        <taxon>Bacteroides</taxon>
    </lineage>
</organism>
<dbReference type="Pfam" id="PF13715">
    <property type="entry name" value="CarbopepD_reg_2"/>
    <property type="match status" value="1"/>
</dbReference>
<evidence type="ECO:0000313" key="10">
    <source>
        <dbReference type="EMBL" id="MDE8697409.1"/>
    </source>
</evidence>
<dbReference type="RefSeq" id="WP_149924362.1">
    <property type="nucleotide sequence ID" value="NZ_CAXKYC010000051.1"/>
</dbReference>